<dbReference type="PANTHER" id="PTHR43355:SF2">
    <property type="entry name" value="FLAVIN REDUCTASE (NADPH)"/>
    <property type="match status" value="1"/>
</dbReference>
<keyword evidence="4" id="KW-1185">Reference proteome</keyword>
<accession>A0A1H6CRC2</accession>
<organism evidence="2 5">
    <name type="scientific">Saccharopolyspora kobensis</name>
    <dbReference type="NCBI Taxonomy" id="146035"/>
    <lineage>
        <taxon>Bacteria</taxon>
        <taxon>Bacillati</taxon>
        <taxon>Actinomycetota</taxon>
        <taxon>Actinomycetes</taxon>
        <taxon>Pseudonocardiales</taxon>
        <taxon>Pseudonocardiaceae</taxon>
        <taxon>Saccharopolyspora</taxon>
    </lineage>
</organism>
<dbReference type="Proteomes" id="UP000236729">
    <property type="component" value="Unassembled WGS sequence"/>
</dbReference>
<gene>
    <name evidence="2" type="ORF">SAMN02982929_03467</name>
    <name evidence="3" type="ORF">SAMN05216506_10261</name>
</gene>
<dbReference type="PANTHER" id="PTHR43355">
    <property type="entry name" value="FLAVIN REDUCTASE (NADPH)"/>
    <property type="match status" value="1"/>
</dbReference>
<reference evidence="4 5" key="1">
    <citation type="submission" date="2016-10" db="EMBL/GenBank/DDBJ databases">
        <authorList>
            <person name="Varghese N."/>
            <person name="Submissions S."/>
        </authorList>
    </citation>
    <scope>NUCLEOTIDE SEQUENCE [LARGE SCALE GENOMIC DNA]</scope>
    <source>
        <strain evidence="5">ATCC 20501</strain>
        <strain evidence="3 4">CGMCC 4.3529</strain>
    </source>
</reference>
<dbReference type="InterPro" id="IPR016040">
    <property type="entry name" value="NAD(P)-bd_dom"/>
</dbReference>
<dbReference type="AlphaFoldDB" id="A0A1H6CRC2"/>
<protein>
    <submittedName>
        <fullName evidence="2 3">NADH-flavin reductase</fullName>
    </submittedName>
</protein>
<evidence type="ECO:0000313" key="2">
    <source>
        <dbReference type="EMBL" id="SEG75589.1"/>
    </source>
</evidence>
<dbReference type="InterPro" id="IPR036291">
    <property type="entry name" value="NAD(P)-bd_dom_sf"/>
</dbReference>
<name>A0A1H6CRC2_9PSEU</name>
<dbReference type="Pfam" id="PF13460">
    <property type="entry name" value="NAD_binding_10"/>
    <property type="match status" value="1"/>
</dbReference>
<evidence type="ECO:0000313" key="4">
    <source>
        <dbReference type="Proteomes" id="UP000199690"/>
    </source>
</evidence>
<proteinExistence type="predicted"/>
<evidence type="ECO:0000313" key="5">
    <source>
        <dbReference type="Proteomes" id="UP000236729"/>
    </source>
</evidence>
<dbReference type="EMBL" id="FOME01000002">
    <property type="protein sequence ID" value="SFC97098.1"/>
    <property type="molecule type" value="Genomic_DNA"/>
</dbReference>
<dbReference type="InterPro" id="IPR051606">
    <property type="entry name" value="Polyketide_Oxido-like"/>
</dbReference>
<dbReference type="SMR" id="A0A1H6CRC2"/>
<evidence type="ECO:0000259" key="1">
    <source>
        <dbReference type="Pfam" id="PF13460"/>
    </source>
</evidence>
<dbReference type="EMBL" id="FNVB01000005">
    <property type="protein sequence ID" value="SEG75589.1"/>
    <property type="molecule type" value="Genomic_DNA"/>
</dbReference>
<sequence length="210" mass="22781">MRITIFGATGGTGKHLIEQALSAGHQVTAVVRDPAKVTREHPELAVVRADVMDPADIRPHVAGRDAVISAIGSTSLRNPTAVQTDSTASILEAMGAAGVRRFLVVSNGGIITDGDDVLTRRLVKPIMWRFLKHPWTDMQRMEEVVRTSSADWTIIRPPRLTEGPRTGRYRSAVERAVRGGMKISRADLADSILRSLGDDSSIRRAIAVAD</sequence>
<dbReference type="RefSeq" id="WP_093348795.1">
    <property type="nucleotide sequence ID" value="NZ_FNVB01000005.1"/>
</dbReference>
<accession>A0A1I1NNP4</accession>
<dbReference type="GO" id="GO:0004074">
    <property type="term" value="F:biliverdin reductase [NAD(P)H] activity"/>
    <property type="evidence" value="ECO:0007669"/>
    <property type="project" value="TreeGrafter"/>
</dbReference>
<dbReference type="CDD" id="cd05244">
    <property type="entry name" value="BVR-B_like_SDR_a"/>
    <property type="match status" value="1"/>
</dbReference>
<dbReference type="Gene3D" id="3.40.50.720">
    <property type="entry name" value="NAD(P)-binding Rossmann-like Domain"/>
    <property type="match status" value="1"/>
</dbReference>
<dbReference type="GO" id="GO:0042602">
    <property type="term" value="F:riboflavin reductase (NADPH) activity"/>
    <property type="evidence" value="ECO:0007669"/>
    <property type="project" value="TreeGrafter"/>
</dbReference>
<feature type="domain" description="NAD(P)-binding" evidence="1">
    <location>
        <begin position="7"/>
        <end position="198"/>
    </location>
</feature>
<evidence type="ECO:0000313" key="3">
    <source>
        <dbReference type="EMBL" id="SFC97098.1"/>
    </source>
</evidence>
<reference evidence="2" key="2">
    <citation type="submission" date="2016-10" db="EMBL/GenBank/DDBJ databases">
        <authorList>
            <person name="de Groot N.N."/>
        </authorList>
    </citation>
    <scope>NUCLEOTIDE SEQUENCE [LARGE SCALE GENOMIC DNA]</scope>
    <source>
        <strain evidence="2">ATCC 20501</strain>
    </source>
</reference>
<dbReference type="SUPFAM" id="SSF51735">
    <property type="entry name" value="NAD(P)-binding Rossmann-fold domains"/>
    <property type="match status" value="1"/>
</dbReference>
<dbReference type="Proteomes" id="UP000199690">
    <property type="component" value="Unassembled WGS sequence"/>
</dbReference>